<dbReference type="InterPro" id="IPR015943">
    <property type="entry name" value="WD40/YVTN_repeat-like_dom_sf"/>
</dbReference>
<organism evidence="1">
    <name type="scientific">hydrothermal vent metagenome</name>
    <dbReference type="NCBI Taxonomy" id="652676"/>
    <lineage>
        <taxon>unclassified sequences</taxon>
        <taxon>metagenomes</taxon>
        <taxon>ecological metagenomes</taxon>
    </lineage>
</organism>
<proteinExistence type="predicted"/>
<gene>
    <name evidence="1" type="ORF">MNBD_NITROSPINAE01-1541</name>
</gene>
<dbReference type="InterPro" id="IPR011110">
    <property type="entry name" value="Reg_prop"/>
</dbReference>
<protein>
    <recommendedName>
        <fullName evidence="2">Sensor histidine kinase/response regulator</fullName>
    </recommendedName>
</protein>
<accession>A0A3B1C3J1</accession>
<reference evidence="1" key="1">
    <citation type="submission" date="2018-06" db="EMBL/GenBank/DDBJ databases">
        <authorList>
            <person name="Zhirakovskaya E."/>
        </authorList>
    </citation>
    <scope>NUCLEOTIDE SEQUENCE</scope>
</reference>
<dbReference type="AlphaFoldDB" id="A0A3B1C3J1"/>
<dbReference type="EMBL" id="UOGC01000070">
    <property type="protein sequence ID" value="VAX18418.1"/>
    <property type="molecule type" value="Genomic_DNA"/>
</dbReference>
<dbReference type="Gene3D" id="2.130.10.10">
    <property type="entry name" value="YVTN repeat-like/Quinoprotein amine dehydrogenase"/>
    <property type="match status" value="1"/>
</dbReference>
<dbReference type="SUPFAM" id="SSF63829">
    <property type="entry name" value="Calcium-dependent phosphotriesterase"/>
    <property type="match status" value="1"/>
</dbReference>
<evidence type="ECO:0008006" key="2">
    <source>
        <dbReference type="Google" id="ProtNLM"/>
    </source>
</evidence>
<sequence>MVYSVALDDSGALWFGTNGGVSRFDGEKWLTLDIHNGLFDNSVYSVATAPDGNVWVGTRHGVSVIGR</sequence>
<dbReference type="Pfam" id="PF07494">
    <property type="entry name" value="Reg_prop"/>
    <property type="match status" value="2"/>
</dbReference>
<evidence type="ECO:0000313" key="1">
    <source>
        <dbReference type="EMBL" id="VAX18418.1"/>
    </source>
</evidence>
<name>A0A3B1C3J1_9ZZZZ</name>